<reference evidence="2" key="1">
    <citation type="journal article" date="2015" name="Nature">
        <title>Complex archaea that bridge the gap between prokaryotes and eukaryotes.</title>
        <authorList>
            <person name="Spang A."/>
            <person name="Saw J.H."/>
            <person name="Jorgensen S.L."/>
            <person name="Zaremba-Niedzwiedzka K."/>
            <person name="Martijn J."/>
            <person name="Lind A.E."/>
            <person name="van Eijk R."/>
            <person name="Schleper C."/>
            <person name="Guy L."/>
            <person name="Ettema T.J."/>
        </authorList>
    </citation>
    <scope>NUCLEOTIDE SEQUENCE</scope>
</reference>
<dbReference type="AlphaFoldDB" id="A0A0F9U2W4"/>
<accession>A0A0F9U2W4</accession>
<keyword evidence="1" id="KW-0812">Transmembrane</keyword>
<evidence type="ECO:0000313" key="2">
    <source>
        <dbReference type="EMBL" id="KKN87590.1"/>
    </source>
</evidence>
<proteinExistence type="predicted"/>
<dbReference type="EMBL" id="LAZR01000136">
    <property type="protein sequence ID" value="KKN87590.1"/>
    <property type="molecule type" value="Genomic_DNA"/>
</dbReference>
<protein>
    <submittedName>
        <fullName evidence="2">Uncharacterized protein</fullName>
    </submittedName>
</protein>
<keyword evidence="1" id="KW-0472">Membrane</keyword>
<feature type="transmembrane region" description="Helical" evidence="1">
    <location>
        <begin position="36"/>
        <end position="53"/>
    </location>
</feature>
<feature type="transmembrane region" description="Helical" evidence="1">
    <location>
        <begin position="59"/>
        <end position="79"/>
    </location>
</feature>
<keyword evidence="1" id="KW-1133">Transmembrane helix</keyword>
<evidence type="ECO:0000256" key="1">
    <source>
        <dbReference type="SAM" id="Phobius"/>
    </source>
</evidence>
<gene>
    <name evidence="2" type="ORF">LCGC14_0256310</name>
</gene>
<sequence>MGNNMENLEQRVQKIEERNKRVEIDKSWETSWTRRILLTVFTYLAIGVYLWVIEISKPWINAVVPAVAFMLSTLTMPFFKKMWLKKKEKLPRDS</sequence>
<comment type="caution">
    <text evidence="2">The sequence shown here is derived from an EMBL/GenBank/DDBJ whole genome shotgun (WGS) entry which is preliminary data.</text>
</comment>
<name>A0A0F9U2W4_9ZZZZ</name>
<organism evidence="2">
    <name type="scientific">marine sediment metagenome</name>
    <dbReference type="NCBI Taxonomy" id="412755"/>
    <lineage>
        <taxon>unclassified sequences</taxon>
        <taxon>metagenomes</taxon>
        <taxon>ecological metagenomes</taxon>
    </lineage>
</organism>